<accession>A0A0N5BCD5</accession>
<dbReference type="Proteomes" id="UP000046392">
    <property type="component" value="Unplaced"/>
</dbReference>
<evidence type="ECO:0000313" key="1">
    <source>
        <dbReference type="Proteomes" id="UP000046392"/>
    </source>
</evidence>
<protein>
    <submittedName>
        <fullName evidence="2">DDE-1 domain-containing protein</fullName>
    </submittedName>
</protein>
<dbReference type="AlphaFoldDB" id="A0A0N5BCD5"/>
<evidence type="ECO:0000313" key="2">
    <source>
        <dbReference type="WBParaSite" id="SPAL_0000368400.1"/>
    </source>
</evidence>
<keyword evidence="1" id="KW-1185">Reference proteome</keyword>
<name>A0A0N5BCD5_STREA</name>
<dbReference type="WBParaSite" id="SPAL_0000368400.1">
    <property type="protein sequence ID" value="SPAL_0000368400.1"/>
    <property type="gene ID" value="SPAL_0000368400"/>
</dbReference>
<proteinExistence type="predicted"/>
<reference evidence="2" key="1">
    <citation type="submission" date="2017-02" db="UniProtKB">
        <authorList>
            <consortium name="WormBaseParasite"/>
        </authorList>
    </citation>
    <scope>IDENTIFICATION</scope>
</reference>
<sequence>MSGYPTFKIVNDYEGLEKIESLSKKLHCAMKFAGSQLVTVSMFKKWLFIYQEQLNLKDGEIESIIEENTPYGWSGITNYMVNHLLFIPFGEPHEYNDVLYYEKFVVLKKVTIYDYKFDDSCCTAAFDKWEAKEIIRMGVDAYNMIKRPEILEIQKRYYNVPENRVLDGDYEDFMYYGDDLTEGDVAIIPQEINDRPFQSDDTNTSSRLSEDIGVIEFDEFIHDEPTLQSYENNNNGEVDTCSRDPEDTTYLNCCDENAFIQKFFSISPCNFPEALLTLNYMHNELGLEEKDEVTEEDFTEGDMVNYLSVYYRLISLQQRYFKLTTKVVMSPE</sequence>
<organism evidence="1 2">
    <name type="scientific">Strongyloides papillosus</name>
    <name type="common">Intestinal threadworm</name>
    <dbReference type="NCBI Taxonomy" id="174720"/>
    <lineage>
        <taxon>Eukaryota</taxon>
        <taxon>Metazoa</taxon>
        <taxon>Ecdysozoa</taxon>
        <taxon>Nematoda</taxon>
        <taxon>Chromadorea</taxon>
        <taxon>Rhabditida</taxon>
        <taxon>Tylenchina</taxon>
        <taxon>Panagrolaimomorpha</taxon>
        <taxon>Strongyloidoidea</taxon>
        <taxon>Strongyloididae</taxon>
        <taxon>Strongyloides</taxon>
    </lineage>
</organism>